<dbReference type="SUPFAM" id="SSF158911">
    <property type="entry name" value="NEAT domain-like"/>
    <property type="match status" value="1"/>
</dbReference>
<keyword evidence="4" id="KW-0472">Membrane</keyword>
<reference evidence="6 7" key="1">
    <citation type="submission" date="2020-04" db="EMBL/GenBank/DDBJ databases">
        <title>MicrobeNet Type strains.</title>
        <authorList>
            <person name="Nicholson A.C."/>
        </authorList>
    </citation>
    <scope>NUCLEOTIDE SEQUENCE [LARGE SCALE GENOMIC DNA]</scope>
    <source>
        <strain evidence="6 7">CCUG 61472</strain>
    </source>
</reference>
<evidence type="ECO:0000256" key="3">
    <source>
        <dbReference type="SAM" id="MobiDB-lite"/>
    </source>
</evidence>
<accession>A0A7X6S3E2</accession>
<feature type="region of interest" description="Disordered" evidence="3">
    <location>
        <begin position="145"/>
        <end position="253"/>
    </location>
</feature>
<evidence type="ECO:0000259" key="5">
    <source>
        <dbReference type="PROSITE" id="PS50978"/>
    </source>
</evidence>
<feature type="domain" description="NEAT" evidence="5">
    <location>
        <begin position="28"/>
        <end position="158"/>
    </location>
</feature>
<keyword evidence="2" id="KW-0732">Signal</keyword>
<dbReference type="Pfam" id="PF05031">
    <property type="entry name" value="NEAT"/>
    <property type="match status" value="1"/>
</dbReference>
<dbReference type="PROSITE" id="PS50978">
    <property type="entry name" value="NEAT"/>
    <property type="match status" value="1"/>
</dbReference>
<evidence type="ECO:0000256" key="1">
    <source>
        <dbReference type="ARBA" id="ARBA00004196"/>
    </source>
</evidence>
<gene>
    <name evidence="6" type="ORF">HF964_04725</name>
</gene>
<keyword evidence="7" id="KW-1185">Reference proteome</keyword>
<feature type="compositionally biased region" description="Low complexity" evidence="3">
    <location>
        <begin position="197"/>
        <end position="238"/>
    </location>
</feature>
<keyword evidence="4" id="KW-0812">Transmembrane</keyword>
<evidence type="ECO:0000313" key="6">
    <source>
        <dbReference type="EMBL" id="NKZ24111.1"/>
    </source>
</evidence>
<comment type="caution">
    <text evidence="6">The sequence shown here is derived from an EMBL/GenBank/DDBJ whole genome shotgun (WGS) entry which is preliminary data.</text>
</comment>
<dbReference type="RefSeq" id="WP_168721904.1">
    <property type="nucleotide sequence ID" value="NZ_JAAXPN010000003.1"/>
</dbReference>
<organism evidence="6 7">
    <name type="scientific">Periweissella fabalis</name>
    <dbReference type="NCBI Taxonomy" id="1070421"/>
    <lineage>
        <taxon>Bacteria</taxon>
        <taxon>Bacillati</taxon>
        <taxon>Bacillota</taxon>
        <taxon>Bacilli</taxon>
        <taxon>Lactobacillales</taxon>
        <taxon>Lactobacillaceae</taxon>
        <taxon>Periweissella</taxon>
    </lineage>
</organism>
<sequence length="286" mass="30141">MNVKKLSIANLIATAIVAVSLVMIPKQIQAATYQTSYSIIDTQTNQASSIDPFFDKPAQITALGSRYKVTFNIELVGPVSNSQITSLTIDGSPVAVNVLSNSEDDKVSQVTFYTADLQRQLNGSISLSGQNSSYQFQFRFGNNNIPSSNSNETNNQSTESTLSSSENNIPSSSSIVANSSSKQAATGEPIKSSTKEASSNSLTKEASSSSALTAASSSTSKSSDSSSIDDTSDSSSATRKTKHHEATANDEKASKKGTLLNPAVLITIGAVVLIGVFAYWRSVSHK</sequence>
<dbReference type="GO" id="GO:0030313">
    <property type="term" value="C:cell envelope"/>
    <property type="evidence" value="ECO:0007669"/>
    <property type="project" value="UniProtKB-SubCell"/>
</dbReference>
<evidence type="ECO:0000313" key="7">
    <source>
        <dbReference type="Proteomes" id="UP000549765"/>
    </source>
</evidence>
<feature type="compositionally biased region" description="Basic and acidic residues" evidence="3">
    <location>
        <begin position="244"/>
        <end position="253"/>
    </location>
</feature>
<dbReference type="Proteomes" id="UP000549765">
    <property type="component" value="Unassembled WGS sequence"/>
</dbReference>
<feature type="compositionally biased region" description="Low complexity" evidence="3">
    <location>
        <begin position="147"/>
        <end position="181"/>
    </location>
</feature>
<keyword evidence="4" id="KW-1133">Transmembrane helix</keyword>
<dbReference type="InterPro" id="IPR006635">
    <property type="entry name" value="NEAT_dom"/>
</dbReference>
<feature type="transmembrane region" description="Helical" evidence="4">
    <location>
        <begin position="259"/>
        <end position="280"/>
    </location>
</feature>
<evidence type="ECO:0000256" key="2">
    <source>
        <dbReference type="ARBA" id="ARBA00022729"/>
    </source>
</evidence>
<comment type="subcellular location">
    <subcellularLocation>
        <location evidence="1">Cell envelope</location>
    </subcellularLocation>
</comment>
<proteinExistence type="predicted"/>
<dbReference type="EMBL" id="JAAXPN010000003">
    <property type="protein sequence ID" value="NKZ24111.1"/>
    <property type="molecule type" value="Genomic_DNA"/>
</dbReference>
<evidence type="ECO:0000256" key="4">
    <source>
        <dbReference type="SAM" id="Phobius"/>
    </source>
</evidence>
<dbReference type="Gene3D" id="2.60.40.1850">
    <property type="match status" value="1"/>
</dbReference>
<dbReference type="AlphaFoldDB" id="A0A7X6S3E2"/>
<dbReference type="InterPro" id="IPR037250">
    <property type="entry name" value="NEAT_dom_sf"/>
</dbReference>
<protein>
    <recommendedName>
        <fullName evidence="5">NEAT domain-containing protein</fullName>
    </recommendedName>
</protein>
<name>A0A7X6S3E2_9LACO</name>